<accession>A0ABN3H2K8</accession>
<feature type="region of interest" description="Disordered" evidence="8">
    <location>
        <begin position="409"/>
        <end position="455"/>
    </location>
</feature>
<keyword evidence="9" id="KW-0472">Membrane</keyword>
<reference evidence="11 12" key="1">
    <citation type="journal article" date="2019" name="Int. J. Syst. Evol. Microbiol.">
        <title>The Global Catalogue of Microorganisms (GCM) 10K type strain sequencing project: providing services to taxonomists for standard genome sequencing and annotation.</title>
        <authorList>
            <consortium name="The Broad Institute Genomics Platform"/>
            <consortium name="The Broad Institute Genome Sequencing Center for Infectious Disease"/>
            <person name="Wu L."/>
            <person name="Ma J."/>
        </authorList>
    </citation>
    <scope>NUCLEOTIDE SEQUENCE [LARGE SCALE GENOMIC DNA]</scope>
    <source>
        <strain evidence="11 12">JCM 4316</strain>
    </source>
</reference>
<keyword evidence="6 7" id="KW-0067">ATP-binding</keyword>
<protein>
    <recommendedName>
        <fullName evidence="1">non-specific serine/threonine protein kinase</fullName>
        <ecNumber evidence="1">2.7.11.1</ecNumber>
    </recommendedName>
</protein>
<keyword evidence="3" id="KW-0808">Transferase</keyword>
<organism evidence="11 12">
    <name type="scientific">Streptomyces cuspidosporus</name>
    <dbReference type="NCBI Taxonomy" id="66882"/>
    <lineage>
        <taxon>Bacteria</taxon>
        <taxon>Bacillati</taxon>
        <taxon>Actinomycetota</taxon>
        <taxon>Actinomycetes</taxon>
        <taxon>Kitasatosporales</taxon>
        <taxon>Streptomycetaceae</taxon>
        <taxon>Streptomyces</taxon>
    </lineage>
</organism>
<evidence type="ECO:0000259" key="10">
    <source>
        <dbReference type="PROSITE" id="PS50011"/>
    </source>
</evidence>
<feature type="transmembrane region" description="Helical" evidence="9">
    <location>
        <begin position="385"/>
        <end position="405"/>
    </location>
</feature>
<dbReference type="EMBL" id="BAAASD010000043">
    <property type="protein sequence ID" value="GAA2366420.1"/>
    <property type="molecule type" value="Genomic_DNA"/>
</dbReference>
<evidence type="ECO:0000256" key="6">
    <source>
        <dbReference type="ARBA" id="ARBA00022840"/>
    </source>
</evidence>
<feature type="domain" description="Protein kinase" evidence="10">
    <location>
        <begin position="15"/>
        <end position="277"/>
    </location>
</feature>
<feature type="binding site" evidence="7">
    <location>
        <position position="44"/>
    </location>
    <ligand>
        <name>ATP</name>
        <dbReference type="ChEBI" id="CHEBI:30616"/>
    </ligand>
</feature>
<feature type="region of interest" description="Disordered" evidence="8">
    <location>
        <begin position="294"/>
        <end position="381"/>
    </location>
</feature>
<feature type="compositionally biased region" description="Low complexity" evidence="8">
    <location>
        <begin position="440"/>
        <end position="455"/>
    </location>
</feature>
<dbReference type="SUPFAM" id="SSF56112">
    <property type="entry name" value="Protein kinase-like (PK-like)"/>
    <property type="match status" value="1"/>
</dbReference>
<dbReference type="PANTHER" id="PTHR43289">
    <property type="entry name" value="MITOGEN-ACTIVATED PROTEIN KINASE KINASE KINASE 20-RELATED"/>
    <property type="match status" value="1"/>
</dbReference>
<name>A0ABN3H2K8_9ACTN</name>
<dbReference type="Pfam" id="PF00069">
    <property type="entry name" value="Pkinase"/>
    <property type="match status" value="1"/>
</dbReference>
<evidence type="ECO:0000256" key="2">
    <source>
        <dbReference type="ARBA" id="ARBA00022527"/>
    </source>
</evidence>
<evidence type="ECO:0000256" key="7">
    <source>
        <dbReference type="PROSITE-ProRule" id="PRU10141"/>
    </source>
</evidence>
<comment type="caution">
    <text evidence="11">The sequence shown here is derived from an EMBL/GenBank/DDBJ whole genome shotgun (WGS) entry which is preliminary data.</text>
</comment>
<keyword evidence="12" id="KW-1185">Reference proteome</keyword>
<dbReference type="InterPro" id="IPR017441">
    <property type="entry name" value="Protein_kinase_ATP_BS"/>
</dbReference>
<dbReference type="PROSITE" id="PS50011">
    <property type="entry name" value="PROTEIN_KINASE_DOM"/>
    <property type="match status" value="1"/>
</dbReference>
<evidence type="ECO:0000256" key="3">
    <source>
        <dbReference type="ARBA" id="ARBA00022679"/>
    </source>
</evidence>
<dbReference type="RefSeq" id="WP_346178272.1">
    <property type="nucleotide sequence ID" value="NZ_BAAASD010000043.1"/>
</dbReference>
<feature type="compositionally biased region" description="Gly residues" evidence="8">
    <location>
        <begin position="302"/>
        <end position="346"/>
    </location>
</feature>
<evidence type="ECO:0000256" key="9">
    <source>
        <dbReference type="SAM" id="Phobius"/>
    </source>
</evidence>
<dbReference type="InterPro" id="IPR011009">
    <property type="entry name" value="Kinase-like_dom_sf"/>
</dbReference>
<evidence type="ECO:0000256" key="8">
    <source>
        <dbReference type="SAM" id="MobiDB-lite"/>
    </source>
</evidence>
<dbReference type="Proteomes" id="UP001500253">
    <property type="component" value="Unassembled WGS sequence"/>
</dbReference>
<dbReference type="CDD" id="cd14014">
    <property type="entry name" value="STKc_PknB_like"/>
    <property type="match status" value="1"/>
</dbReference>
<evidence type="ECO:0000256" key="1">
    <source>
        <dbReference type="ARBA" id="ARBA00012513"/>
    </source>
</evidence>
<feature type="region of interest" description="Disordered" evidence="8">
    <location>
        <begin position="583"/>
        <end position="603"/>
    </location>
</feature>
<evidence type="ECO:0000313" key="12">
    <source>
        <dbReference type="Proteomes" id="UP001500253"/>
    </source>
</evidence>
<dbReference type="InterPro" id="IPR008271">
    <property type="entry name" value="Ser/Thr_kinase_AS"/>
</dbReference>
<evidence type="ECO:0000256" key="4">
    <source>
        <dbReference type="ARBA" id="ARBA00022741"/>
    </source>
</evidence>
<dbReference type="InterPro" id="IPR000719">
    <property type="entry name" value="Prot_kinase_dom"/>
</dbReference>
<evidence type="ECO:0000256" key="5">
    <source>
        <dbReference type="ARBA" id="ARBA00022777"/>
    </source>
</evidence>
<keyword evidence="2" id="KW-0723">Serine/threonine-protein kinase</keyword>
<keyword evidence="9" id="KW-1133">Transmembrane helix</keyword>
<dbReference type="PROSITE" id="PS00107">
    <property type="entry name" value="PROTEIN_KINASE_ATP"/>
    <property type="match status" value="1"/>
</dbReference>
<dbReference type="Gene3D" id="1.10.510.10">
    <property type="entry name" value="Transferase(Phosphotransferase) domain 1"/>
    <property type="match status" value="1"/>
</dbReference>
<dbReference type="EC" id="2.7.11.1" evidence="1"/>
<gene>
    <name evidence="11" type="ORF">GCM10010246_69250</name>
</gene>
<evidence type="ECO:0000313" key="11">
    <source>
        <dbReference type="EMBL" id="GAA2366420.1"/>
    </source>
</evidence>
<dbReference type="Gene3D" id="3.30.200.20">
    <property type="entry name" value="Phosphorylase Kinase, domain 1"/>
    <property type="match status" value="1"/>
</dbReference>
<proteinExistence type="predicted"/>
<keyword evidence="4 7" id="KW-0547">Nucleotide-binding</keyword>
<keyword evidence="9" id="KW-0812">Transmembrane</keyword>
<dbReference type="PANTHER" id="PTHR43289:SF6">
    <property type="entry name" value="SERINE_THREONINE-PROTEIN KINASE NEKL-3"/>
    <property type="match status" value="1"/>
</dbReference>
<feature type="region of interest" description="Disordered" evidence="8">
    <location>
        <begin position="182"/>
        <end position="201"/>
    </location>
</feature>
<sequence length="603" mass="62597">MGSFGGSGRLLAGRYQLVSRLGRGGMGTVWRAVDTLLGRDVAVKELHHDEGLDGMSALDVQVQHERTLREARTVAQIKHPNVIVLHDVVEEGDRPWIVMELVDGCSLADRLAAEGPVGPREAARIGVALVDALKVAHARGVLHRDLKPANVLMESGTGRVVLTDFGIAQVAGSTTITETGTFVGSPEYTAPERMSGRRTGPESDLWSLGVLLCTLVSGESPFRRDSLGGVLHAVVFDEIRPPEAAGLLGPVIEGLLRRDPDLRLTGDEAARMLRRCLEPGDTPEIPLEYTPTQPAVQARGPDSGGPGGHGPGRGPGHGPGQDLGHGAGPGGAAGAGPGGPGAGGAAPPGAATPATPVGPATPVAPATPATPAPRGRGPRRRTAQVAAVAVVALAGIGAGIAALAFDRDGDDTASDGGSRDKPTATATATKTPGEKPSKPSPSGKSSAPPSKSAVPAGYELVDDPFGFSIAVPEGYSRVVKGPRVYYNSPGMEFRIGIHVQERDPKGPLRLSREADARGPQDYPGYRSGQVIETQRDGLPAALWAFIWNGSADDGGSRQTYDLTWDEAGKMYDVWVSAPVGKKSEGKQHFDTAVDSFSRPADQN</sequence>
<keyword evidence="5" id="KW-0418">Kinase</keyword>
<dbReference type="SMART" id="SM00220">
    <property type="entry name" value="S_TKc"/>
    <property type="match status" value="1"/>
</dbReference>
<feature type="compositionally biased region" description="Low complexity" evidence="8">
    <location>
        <begin position="347"/>
        <end position="375"/>
    </location>
</feature>
<dbReference type="PROSITE" id="PS00108">
    <property type="entry name" value="PROTEIN_KINASE_ST"/>
    <property type="match status" value="1"/>
</dbReference>